<organism evidence="5 6">
    <name type="scientific">Novosphingobium malaysiense</name>
    <dbReference type="NCBI Taxonomy" id="1348853"/>
    <lineage>
        <taxon>Bacteria</taxon>
        <taxon>Pseudomonadati</taxon>
        <taxon>Pseudomonadota</taxon>
        <taxon>Alphaproteobacteria</taxon>
        <taxon>Sphingomonadales</taxon>
        <taxon>Sphingomonadaceae</taxon>
        <taxon>Novosphingobium</taxon>
    </lineage>
</organism>
<evidence type="ECO:0000313" key="6">
    <source>
        <dbReference type="Proteomes" id="UP000031057"/>
    </source>
</evidence>
<dbReference type="AlphaFoldDB" id="A0A0B1ZF34"/>
<gene>
    <name evidence="5" type="ORF">LK12_22380</name>
</gene>
<dbReference type="InterPro" id="IPR036291">
    <property type="entry name" value="NAD(P)-bd_dom_sf"/>
</dbReference>
<dbReference type="Proteomes" id="UP000031057">
    <property type="component" value="Unassembled WGS sequence"/>
</dbReference>
<evidence type="ECO:0000259" key="4">
    <source>
        <dbReference type="SMART" id="SM00822"/>
    </source>
</evidence>
<dbReference type="STRING" id="1348853.LK12_22380"/>
<dbReference type="InterPro" id="IPR051687">
    <property type="entry name" value="Peroxisomal_Beta-Oxidation"/>
</dbReference>
<dbReference type="PRINTS" id="PR00081">
    <property type="entry name" value="GDHRDH"/>
</dbReference>
<dbReference type="Pfam" id="PF00106">
    <property type="entry name" value="adh_short"/>
    <property type="match status" value="1"/>
</dbReference>
<accession>A0A0B1ZF34</accession>
<keyword evidence="6" id="KW-1185">Reference proteome</keyword>
<evidence type="ECO:0000256" key="3">
    <source>
        <dbReference type="RuleBase" id="RU000363"/>
    </source>
</evidence>
<evidence type="ECO:0000256" key="1">
    <source>
        <dbReference type="ARBA" id="ARBA00006484"/>
    </source>
</evidence>
<dbReference type="SMART" id="SM00822">
    <property type="entry name" value="PKS_KR"/>
    <property type="match status" value="1"/>
</dbReference>
<dbReference type="GO" id="GO:0016491">
    <property type="term" value="F:oxidoreductase activity"/>
    <property type="evidence" value="ECO:0007669"/>
    <property type="project" value="UniProtKB-KW"/>
</dbReference>
<dbReference type="Gene3D" id="3.40.50.720">
    <property type="entry name" value="NAD(P)-binding Rossmann-like Domain"/>
    <property type="match status" value="1"/>
</dbReference>
<dbReference type="InterPro" id="IPR020904">
    <property type="entry name" value="Sc_DH/Rdtase_CS"/>
</dbReference>
<dbReference type="InterPro" id="IPR057326">
    <property type="entry name" value="KR_dom"/>
</dbReference>
<feature type="domain" description="Ketoreductase" evidence="4">
    <location>
        <begin position="8"/>
        <end position="194"/>
    </location>
</feature>
<keyword evidence="2" id="KW-0560">Oxidoreductase</keyword>
<dbReference type="RefSeq" id="WP_039290073.1">
    <property type="nucleotide sequence ID" value="NZ_JTDI01000009.1"/>
</dbReference>
<protein>
    <recommendedName>
        <fullName evidence="4">Ketoreductase domain-containing protein</fullName>
    </recommendedName>
</protein>
<sequence length="300" mass="32048">MGPNYEDQVVIVTGAGKGLGRAYSLWFAERGAKVVVNNRSHPGKPSSAEAVVEEIRARGGTAVADHSAVDREDAGECLVETALAAFGRVDALVNNAGIVDDIPFLDMPLAKMREVMEINFWGSLFPTRGVLPVMLKQGYGRIVMSTSQAGLYGQKEATLYGASKAALIGLARALAREIEGTCDLCVNIVAPAAYTPMSEKAFGPEWKEYVSPFKVAPVVGWLAGKDCRKSGMIFNAGAGRVRRARIIEGPAVEIVNDDMGGCFPQVDTFTDLVEAESSFHTGMVLMPELFAAIPDLTDMA</sequence>
<dbReference type="PRINTS" id="PR00080">
    <property type="entry name" value="SDRFAMILY"/>
</dbReference>
<dbReference type="InterPro" id="IPR002347">
    <property type="entry name" value="SDR_fam"/>
</dbReference>
<dbReference type="EMBL" id="JTDI01000009">
    <property type="protein sequence ID" value="KHK89085.1"/>
    <property type="molecule type" value="Genomic_DNA"/>
</dbReference>
<dbReference type="PANTHER" id="PTHR45024:SF2">
    <property type="entry name" value="SCP2 DOMAIN-CONTAINING PROTEIN"/>
    <property type="match status" value="1"/>
</dbReference>
<dbReference type="SUPFAM" id="SSF51735">
    <property type="entry name" value="NAD(P)-binding Rossmann-fold domains"/>
    <property type="match status" value="1"/>
</dbReference>
<reference evidence="5 6" key="1">
    <citation type="submission" date="2014-10" db="EMBL/GenBank/DDBJ databases">
        <title>Genome sequence of Novosphingobium malaysiense MUSC 273(T).</title>
        <authorList>
            <person name="Lee L.-H."/>
        </authorList>
    </citation>
    <scope>NUCLEOTIDE SEQUENCE [LARGE SCALE GENOMIC DNA]</scope>
    <source>
        <strain evidence="5 6">MUSC 273</strain>
    </source>
</reference>
<dbReference type="PANTHER" id="PTHR45024">
    <property type="entry name" value="DEHYDROGENASES, SHORT CHAIN"/>
    <property type="match status" value="1"/>
</dbReference>
<comment type="caution">
    <text evidence="5">The sequence shown here is derived from an EMBL/GenBank/DDBJ whole genome shotgun (WGS) entry which is preliminary data.</text>
</comment>
<name>A0A0B1ZF34_9SPHN</name>
<proteinExistence type="inferred from homology"/>
<comment type="similarity">
    <text evidence="1 3">Belongs to the short-chain dehydrogenases/reductases (SDR) family.</text>
</comment>
<evidence type="ECO:0000256" key="2">
    <source>
        <dbReference type="ARBA" id="ARBA00023002"/>
    </source>
</evidence>
<dbReference type="PROSITE" id="PS00061">
    <property type="entry name" value="ADH_SHORT"/>
    <property type="match status" value="1"/>
</dbReference>
<evidence type="ECO:0000313" key="5">
    <source>
        <dbReference type="EMBL" id="KHK89085.1"/>
    </source>
</evidence>